<keyword evidence="2 6" id="KW-0349">Heme</keyword>
<dbReference type="GO" id="GO:0020037">
    <property type="term" value="F:heme binding"/>
    <property type="evidence" value="ECO:0007669"/>
    <property type="project" value="UniProtKB-UniRule"/>
</dbReference>
<organism evidence="10 11">
    <name type="scientific">Colletotrichum shisoi</name>
    <dbReference type="NCBI Taxonomy" id="2078593"/>
    <lineage>
        <taxon>Eukaryota</taxon>
        <taxon>Fungi</taxon>
        <taxon>Dikarya</taxon>
        <taxon>Ascomycota</taxon>
        <taxon>Pezizomycotina</taxon>
        <taxon>Sordariomycetes</taxon>
        <taxon>Hypocreomycetidae</taxon>
        <taxon>Glomerellales</taxon>
        <taxon>Glomerellaceae</taxon>
        <taxon>Colletotrichum</taxon>
        <taxon>Colletotrichum destructivum species complex</taxon>
    </lineage>
</organism>
<evidence type="ECO:0000256" key="4">
    <source>
        <dbReference type="ARBA" id="ARBA00023002"/>
    </source>
</evidence>
<reference evidence="10 11" key="1">
    <citation type="journal article" date="2019" name="Sci. Rep.">
        <title>Colletotrichum shisoi sp. nov., an anthracnose pathogen of Perilla frutescens in Japan: molecular phylogenetic, morphological and genomic evidence.</title>
        <authorList>
            <person name="Gan P."/>
            <person name="Tsushima A."/>
            <person name="Hiroyama R."/>
            <person name="Narusaka M."/>
            <person name="Takano Y."/>
            <person name="Narusaka Y."/>
            <person name="Kawaradani M."/>
            <person name="Damm U."/>
            <person name="Shirasu K."/>
        </authorList>
    </citation>
    <scope>NUCLEOTIDE SEQUENCE [LARGE SCALE GENOMIC DNA]</scope>
    <source>
        <strain evidence="10 11">PG-2018a</strain>
    </source>
</reference>
<evidence type="ECO:0000256" key="5">
    <source>
        <dbReference type="ARBA" id="ARBA00023004"/>
    </source>
</evidence>
<accession>A0A5Q4BHF0</accession>
<dbReference type="GO" id="GO:0016491">
    <property type="term" value="F:oxidoreductase activity"/>
    <property type="evidence" value="ECO:0007669"/>
    <property type="project" value="UniProtKB-KW"/>
</dbReference>
<feature type="region of interest" description="Disordered" evidence="7">
    <location>
        <begin position="47"/>
        <end position="76"/>
    </location>
</feature>
<comment type="cofactor">
    <cofactor evidence="1">
        <name>FMN</name>
        <dbReference type="ChEBI" id="CHEBI:58210"/>
    </cofactor>
</comment>
<dbReference type="InterPro" id="IPR001199">
    <property type="entry name" value="Cyt_B5-like_heme/steroid-bd"/>
</dbReference>
<sequence length="156" mass="17187">MDSFWVVVHGQMWDVTEFLNEHPGGANLIIKCAGRDATEDYDSIHTTQISSQKLSPRTAVWGPPQEPSTDSAAKPEPAAYPHHGAIINVVDFARVAESYLSPMGWAYYSSGAEDERSLHDSRCVFRKLALRPRILRDVDSVCTGTTILGLPSSLPF</sequence>
<dbReference type="PROSITE" id="PS51349">
    <property type="entry name" value="FMN_HYDROXY_ACID_DH_2"/>
    <property type="match status" value="1"/>
</dbReference>
<dbReference type="SMART" id="SM01117">
    <property type="entry name" value="Cyt-b5"/>
    <property type="match status" value="1"/>
</dbReference>
<keyword evidence="5 6" id="KW-0408">Iron</keyword>
<protein>
    <submittedName>
        <fullName evidence="10">(S)-mandelate dehydrogenase</fullName>
    </submittedName>
</protein>
<comment type="similarity">
    <text evidence="6">Belongs to the cytochrome b5 family.</text>
</comment>
<feature type="domain" description="FMN hydroxy acid dehydrogenase" evidence="9">
    <location>
        <begin position="81"/>
        <end position="156"/>
    </location>
</feature>
<keyword evidence="4" id="KW-0560">Oxidoreductase</keyword>
<evidence type="ECO:0000259" key="9">
    <source>
        <dbReference type="PROSITE" id="PS51349"/>
    </source>
</evidence>
<dbReference type="InterPro" id="IPR036400">
    <property type="entry name" value="Cyt_B5-like_heme/steroid_sf"/>
</dbReference>
<proteinExistence type="inferred from homology"/>
<dbReference type="SUPFAM" id="SSF51395">
    <property type="entry name" value="FMN-linked oxidoreductases"/>
    <property type="match status" value="1"/>
</dbReference>
<dbReference type="Pfam" id="PF00173">
    <property type="entry name" value="Cyt-b5"/>
    <property type="match status" value="1"/>
</dbReference>
<dbReference type="PANTHER" id="PTHR10578">
    <property type="entry name" value="S -2-HYDROXY-ACID OXIDASE-RELATED"/>
    <property type="match status" value="1"/>
</dbReference>
<feature type="domain" description="Cytochrome b5 heme-binding" evidence="8">
    <location>
        <begin position="1"/>
        <end position="46"/>
    </location>
</feature>
<evidence type="ECO:0000259" key="8">
    <source>
        <dbReference type="PROSITE" id="PS50255"/>
    </source>
</evidence>
<gene>
    <name evidence="10" type="primary">CYBL</name>
    <name evidence="10" type="ORF">CSHISOI_09296</name>
</gene>
<dbReference type="InterPro" id="IPR013785">
    <property type="entry name" value="Aldolase_TIM"/>
</dbReference>
<dbReference type="InterPro" id="IPR037396">
    <property type="entry name" value="FMN_HAD"/>
</dbReference>
<dbReference type="PRINTS" id="PR00363">
    <property type="entry name" value="CYTOCHROMEB5"/>
</dbReference>
<dbReference type="PANTHER" id="PTHR10578:SF148">
    <property type="entry name" value="L-LACTATE DEHYDROGENASE (CYTOCHROME)"/>
    <property type="match status" value="1"/>
</dbReference>
<dbReference type="InterPro" id="IPR000262">
    <property type="entry name" value="FMN-dep_DH"/>
</dbReference>
<dbReference type="Gene3D" id="3.20.20.70">
    <property type="entry name" value="Aldolase class I"/>
    <property type="match status" value="1"/>
</dbReference>
<keyword evidence="3 6" id="KW-0479">Metal-binding</keyword>
<evidence type="ECO:0000256" key="7">
    <source>
        <dbReference type="SAM" id="MobiDB-lite"/>
    </source>
</evidence>
<evidence type="ECO:0000256" key="1">
    <source>
        <dbReference type="ARBA" id="ARBA00001917"/>
    </source>
</evidence>
<dbReference type="InterPro" id="IPR018506">
    <property type="entry name" value="Cyt_B5_heme-BS"/>
</dbReference>
<dbReference type="Gene3D" id="3.10.120.10">
    <property type="entry name" value="Cytochrome b5-like heme/steroid binding domain"/>
    <property type="match status" value="1"/>
</dbReference>
<evidence type="ECO:0000256" key="3">
    <source>
        <dbReference type="ARBA" id="ARBA00022723"/>
    </source>
</evidence>
<dbReference type="Proteomes" id="UP000326340">
    <property type="component" value="Unassembled WGS sequence"/>
</dbReference>
<dbReference type="Pfam" id="PF01070">
    <property type="entry name" value="FMN_dh"/>
    <property type="match status" value="1"/>
</dbReference>
<dbReference type="OrthoDB" id="1925334at2759"/>
<keyword evidence="11" id="KW-1185">Reference proteome</keyword>
<dbReference type="GO" id="GO:0046872">
    <property type="term" value="F:metal ion binding"/>
    <property type="evidence" value="ECO:0007669"/>
    <property type="project" value="UniProtKB-UniRule"/>
</dbReference>
<evidence type="ECO:0000256" key="6">
    <source>
        <dbReference type="RuleBase" id="RU362121"/>
    </source>
</evidence>
<dbReference type="EMBL" id="PUHP01001297">
    <property type="protein sequence ID" value="TQN66196.1"/>
    <property type="molecule type" value="Genomic_DNA"/>
</dbReference>
<comment type="caution">
    <text evidence="10">The sequence shown here is derived from an EMBL/GenBank/DDBJ whole genome shotgun (WGS) entry which is preliminary data.</text>
</comment>
<dbReference type="AlphaFoldDB" id="A0A5Q4BHF0"/>
<evidence type="ECO:0000313" key="11">
    <source>
        <dbReference type="Proteomes" id="UP000326340"/>
    </source>
</evidence>
<dbReference type="PROSITE" id="PS50255">
    <property type="entry name" value="CYTOCHROME_B5_2"/>
    <property type="match status" value="1"/>
</dbReference>
<evidence type="ECO:0000256" key="2">
    <source>
        <dbReference type="ARBA" id="ARBA00022617"/>
    </source>
</evidence>
<dbReference type="SUPFAM" id="SSF55856">
    <property type="entry name" value="Cytochrome b5-like heme/steroid binding domain"/>
    <property type="match status" value="1"/>
</dbReference>
<name>A0A5Q4BHF0_9PEZI</name>
<dbReference type="PROSITE" id="PS00191">
    <property type="entry name" value="CYTOCHROME_B5_1"/>
    <property type="match status" value="1"/>
</dbReference>
<evidence type="ECO:0000313" key="10">
    <source>
        <dbReference type="EMBL" id="TQN66196.1"/>
    </source>
</evidence>